<dbReference type="SUPFAM" id="SSF56801">
    <property type="entry name" value="Acetyl-CoA synthetase-like"/>
    <property type="match status" value="1"/>
</dbReference>
<gene>
    <name evidence="2" type="ORF">GGX14DRAFT_295715</name>
</gene>
<name>A0AAD6UNJ4_9AGAR</name>
<dbReference type="InterPro" id="IPR042099">
    <property type="entry name" value="ANL_N_sf"/>
</dbReference>
<protein>
    <recommendedName>
        <fullName evidence="1">AMP-dependent synthetase/ligase domain-containing protein</fullName>
    </recommendedName>
</protein>
<dbReference type="InterPro" id="IPR000873">
    <property type="entry name" value="AMP-dep_synth/lig_dom"/>
</dbReference>
<evidence type="ECO:0000313" key="2">
    <source>
        <dbReference type="EMBL" id="KAJ7191141.1"/>
    </source>
</evidence>
<reference evidence="2" key="1">
    <citation type="submission" date="2023-03" db="EMBL/GenBank/DDBJ databases">
        <title>Massive genome expansion in bonnet fungi (Mycena s.s.) driven by repeated elements and novel gene families across ecological guilds.</title>
        <authorList>
            <consortium name="Lawrence Berkeley National Laboratory"/>
            <person name="Harder C.B."/>
            <person name="Miyauchi S."/>
            <person name="Viragh M."/>
            <person name="Kuo A."/>
            <person name="Thoen E."/>
            <person name="Andreopoulos B."/>
            <person name="Lu D."/>
            <person name="Skrede I."/>
            <person name="Drula E."/>
            <person name="Henrissat B."/>
            <person name="Morin E."/>
            <person name="Kohler A."/>
            <person name="Barry K."/>
            <person name="LaButti K."/>
            <person name="Morin E."/>
            <person name="Salamov A."/>
            <person name="Lipzen A."/>
            <person name="Mereny Z."/>
            <person name="Hegedus B."/>
            <person name="Baldrian P."/>
            <person name="Stursova M."/>
            <person name="Weitz H."/>
            <person name="Taylor A."/>
            <person name="Grigoriev I.V."/>
            <person name="Nagy L.G."/>
            <person name="Martin F."/>
            <person name="Kauserud H."/>
        </authorList>
    </citation>
    <scope>NUCLEOTIDE SEQUENCE</scope>
    <source>
        <strain evidence="2">9144</strain>
    </source>
</reference>
<dbReference type="EMBL" id="JARJCW010000137">
    <property type="protein sequence ID" value="KAJ7191141.1"/>
    <property type="molecule type" value="Genomic_DNA"/>
</dbReference>
<dbReference type="AlphaFoldDB" id="A0AAD6UNJ4"/>
<organism evidence="2 3">
    <name type="scientific">Mycena pura</name>
    <dbReference type="NCBI Taxonomy" id="153505"/>
    <lineage>
        <taxon>Eukaryota</taxon>
        <taxon>Fungi</taxon>
        <taxon>Dikarya</taxon>
        <taxon>Basidiomycota</taxon>
        <taxon>Agaricomycotina</taxon>
        <taxon>Agaricomycetes</taxon>
        <taxon>Agaricomycetidae</taxon>
        <taxon>Agaricales</taxon>
        <taxon>Marasmiineae</taxon>
        <taxon>Mycenaceae</taxon>
        <taxon>Mycena</taxon>
    </lineage>
</organism>
<dbReference type="Proteomes" id="UP001219525">
    <property type="component" value="Unassembled WGS sequence"/>
</dbReference>
<accession>A0AAD6UNJ4</accession>
<evidence type="ECO:0000313" key="3">
    <source>
        <dbReference type="Proteomes" id="UP001219525"/>
    </source>
</evidence>
<feature type="domain" description="AMP-dependent synthetase/ligase" evidence="1">
    <location>
        <begin position="21"/>
        <end position="125"/>
    </location>
</feature>
<sequence>SPTFKQPPLDGTLLFPQVMDYHAEHSPSHPLFVYADAENERHTISWSRAVRAFHRVAHIVRKHVDLASRPAVAILASTDTITYWSVIAGILRAGCRAFPISTRNSEAAVAHLLQSAACVHVFVSADATMQKL</sequence>
<dbReference type="Pfam" id="PF00501">
    <property type="entry name" value="AMP-binding"/>
    <property type="match status" value="1"/>
</dbReference>
<proteinExistence type="predicted"/>
<dbReference type="Gene3D" id="3.40.50.12780">
    <property type="entry name" value="N-terminal domain of ligase-like"/>
    <property type="match status" value="1"/>
</dbReference>
<comment type="caution">
    <text evidence="2">The sequence shown here is derived from an EMBL/GenBank/DDBJ whole genome shotgun (WGS) entry which is preliminary data.</text>
</comment>
<keyword evidence="3" id="KW-1185">Reference proteome</keyword>
<evidence type="ECO:0000259" key="1">
    <source>
        <dbReference type="Pfam" id="PF00501"/>
    </source>
</evidence>
<feature type="non-terminal residue" evidence="2">
    <location>
        <position position="1"/>
    </location>
</feature>
<feature type="non-terminal residue" evidence="2">
    <location>
        <position position="132"/>
    </location>
</feature>